<dbReference type="Gene3D" id="3.40.630.30">
    <property type="match status" value="1"/>
</dbReference>
<proteinExistence type="predicted"/>
<reference evidence="3" key="1">
    <citation type="submission" date="2015-03" db="EMBL/GenBank/DDBJ databases">
        <title>Characterization of two novel Thaumarchaeota isolated from the Northern Adriatic Sea.</title>
        <authorList>
            <person name="Bayer B."/>
            <person name="Vojvoda J."/>
            <person name="Offre P."/>
            <person name="Srivastava A."/>
            <person name="Elisabeth N."/>
            <person name="Garcia J.A.L."/>
            <person name="Schleper C."/>
            <person name="Herndl G.J."/>
        </authorList>
    </citation>
    <scope>NUCLEOTIDE SEQUENCE [LARGE SCALE GENOMIC DNA]</scope>
    <source>
        <strain evidence="3">NF5</strain>
    </source>
</reference>
<evidence type="ECO:0000259" key="1">
    <source>
        <dbReference type="PROSITE" id="PS51186"/>
    </source>
</evidence>
<dbReference type="AlphaFoldDB" id="A0A0D5C517"/>
<dbReference type="HOGENOM" id="CLU_1912409_0_0_2"/>
<name>A0A0D5C517_9ARCH</name>
<gene>
    <name evidence="2" type="ORF">NADRNF5_2118</name>
</gene>
<dbReference type="InterPro" id="IPR016181">
    <property type="entry name" value="Acyl_CoA_acyltransferase"/>
</dbReference>
<dbReference type="InterPro" id="IPR000182">
    <property type="entry name" value="GNAT_dom"/>
</dbReference>
<dbReference type="Proteomes" id="UP000032408">
    <property type="component" value="Chromosome"/>
</dbReference>
<dbReference type="STRING" id="1580092.NADRNF5_2118"/>
<keyword evidence="3" id="KW-1185">Reference proteome</keyword>
<dbReference type="Pfam" id="PF00583">
    <property type="entry name" value="Acetyltransf_1"/>
    <property type="match status" value="1"/>
</dbReference>
<organism evidence="2 3">
    <name type="scientific">Nitrosopumilus adriaticus</name>
    <dbReference type="NCBI Taxonomy" id="1580092"/>
    <lineage>
        <taxon>Archaea</taxon>
        <taxon>Nitrososphaerota</taxon>
        <taxon>Nitrososphaeria</taxon>
        <taxon>Nitrosopumilales</taxon>
        <taxon>Nitrosopumilaceae</taxon>
        <taxon>Nitrosopumilus</taxon>
    </lineage>
</organism>
<evidence type="ECO:0000313" key="3">
    <source>
        <dbReference type="Proteomes" id="UP000032408"/>
    </source>
</evidence>
<dbReference type="GeneID" id="24821285"/>
<sequence length="140" mass="16350">MKKENGTIRLHTVKKSDIQFLYDLLKERDPKANISHKKMPTFAQHEKFVNSRPYSKWYVISDSGKNVGSIYLTKENEIGIFIKKNTQNKGIGVSAITKMMEKNPRSRYLANVNPKNKKSIQFFKKNGFKLLQYTFELEKS</sequence>
<dbReference type="PANTHER" id="PTHR43415:SF3">
    <property type="entry name" value="GNAT-FAMILY ACETYLTRANSFERASE"/>
    <property type="match status" value="1"/>
</dbReference>
<reference evidence="2 3" key="2">
    <citation type="journal article" date="2016" name="ISME J.">
        <title>Physiological and genomic characterization of two novel marine thaumarchaeal strains indicates niche differentiation.</title>
        <authorList>
            <person name="Bayer B."/>
            <person name="Vojvoda J."/>
            <person name="Offre P."/>
            <person name="Alves R.J."/>
            <person name="Elisabeth N.H."/>
            <person name="Garcia J.A."/>
            <person name="Volland J.M."/>
            <person name="Srivastava A."/>
            <person name="Schleper C."/>
            <person name="Herndl G.J."/>
        </authorList>
    </citation>
    <scope>NUCLEOTIDE SEQUENCE [LARGE SCALE GENOMIC DNA]</scope>
    <source>
        <strain evidence="2 3">NF5</strain>
    </source>
</reference>
<dbReference type="KEGG" id="nin:NADRNF5_2118"/>
<dbReference type="GO" id="GO:0016747">
    <property type="term" value="F:acyltransferase activity, transferring groups other than amino-acyl groups"/>
    <property type="evidence" value="ECO:0007669"/>
    <property type="project" value="InterPro"/>
</dbReference>
<evidence type="ECO:0000313" key="2">
    <source>
        <dbReference type="EMBL" id="AJW71791.1"/>
    </source>
</evidence>
<protein>
    <recommendedName>
        <fullName evidence="1">N-acetyltransferase domain-containing protein</fullName>
    </recommendedName>
</protein>
<dbReference type="PROSITE" id="PS51186">
    <property type="entry name" value="GNAT"/>
    <property type="match status" value="1"/>
</dbReference>
<dbReference type="EMBL" id="CP011070">
    <property type="protein sequence ID" value="AJW71791.1"/>
    <property type="molecule type" value="Genomic_DNA"/>
</dbReference>
<dbReference type="SUPFAM" id="SSF55729">
    <property type="entry name" value="Acyl-CoA N-acyltransferases (Nat)"/>
    <property type="match status" value="1"/>
</dbReference>
<feature type="domain" description="N-acetyltransferase" evidence="1">
    <location>
        <begin position="8"/>
        <end position="140"/>
    </location>
</feature>
<dbReference type="RefSeq" id="WP_048118339.1">
    <property type="nucleotide sequence ID" value="NZ_CP011070.1"/>
</dbReference>
<dbReference type="OrthoDB" id="3002at2157"/>
<accession>A0A0D5C517</accession>
<dbReference type="PANTHER" id="PTHR43415">
    <property type="entry name" value="SPERMIDINE N(1)-ACETYLTRANSFERASE"/>
    <property type="match status" value="1"/>
</dbReference>